<protein>
    <recommendedName>
        <fullName evidence="5">Transport permease protein</fullName>
    </recommendedName>
</protein>
<keyword evidence="8" id="KW-1185">Reference proteome</keyword>
<feature type="transmembrane region" description="Helical" evidence="5">
    <location>
        <begin position="39"/>
        <end position="62"/>
    </location>
</feature>
<keyword evidence="2 5" id="KW-0812">Transmembrane</keyword>
<keyword evidence="3 5" id="KW-1133">Transmembrane helix</keyword>
<dbReference type="PIRSF" id="PIRSF006648">
    <property type="entry name" value="DrrB"/>
    <property type="match status" value="1"/>
</dbReference>
<evidence type="ECO:0000256" key="2">
    <source>
        <dbReference type="ARBA" id="ARBA00022692"/>
    </source>
</evidence>
<keyword evidence="4 5" id="KW-0472">Membrane</keyword>
<dbReference type="InterPro" id="IPR052522">
    <property type="entry name" value="ABC-2_transport_permease"/>
</dbReference>
<dbReference type="PANTHER" id="PTHR43332">
    <property type="entry name" value="INNER MEMBRANE TRANSPORT PERMEASE YADH-RELATED"/>
    <property type="match status" value="1"/>
</dbReference>
<keyword evidence="5" id="KW-0813">Transport</keyword>
<dbReference type="InterPro" id="IPR013525">
    <property type="entry name" value="ABC2_TM"/>
</dbReference>
<evidence type="ECO:0000313" key="7">
    <source>
        <dbReference type="EMBL" id="GIL39151.1"/>
    </source>
</evidence>
<dbReference type="RefSeq" id="WP_420242249.1">
    <property type="nucleotide sequence ID" value="NZ_BOPV01000001.1"/>
</dbReference>
<feature type="transmembrane region" description="Helical" evidence="5">
    <location>
        <begin position="160"/>
        <end position="180"/>
    </location>
</feature>
<dbReference type="PANTHER" id="PTHR43332:SF1">
    <property type="entry name" value="TRANSPORT PERMEASE PROTEIN"/>
    <property type="match status" value="1"/>
</dbReference>
<comment type="subcellular location">
    <subcellularLocation>
        <location evidence="5">Cell inner membrane</location>
        <topology evidence="5">Multi-pass membrane protein</topology>
    </subcellularLocation>
    <subcellularLocation>
        <location evidence="1">Membrane</location>
        <topology evidence="1">Multi-pass membrane protein</topology>
    </subcellularLocation>
</comment>
<reference evidence="7" key="1">
    <citation type="submission" date="2021-02" db="EMBL/GenBank/DDBJ databases">
        <title>Genome sequence of Rhodospirillales sp. strain TMPK1 isolated from soil.</title>
        <authorList>
            <person name="Nakai R."/>
            <person name="Kusada H."/>
            <person name="Tamaki H."/>
        </authorList>
    </citation>
    <scope>NUCLEOTIDE SEQUENCE</scope>
    <source>
        <strain evidence="7">TMPK1</strain>
    </source>
</reference>
<dbReference type="InterPro" id="IPR000412">
    <property type="entry name" value="ABC_2_transport"/>
</dbReference>
<evidence type="ECO:0000259" key="6">
    <source>
        <dbReference type="PROSITE" id="PS51012"/>
    </source>
</evidence>
<evidence type="ECO:0000256" key="4">
    <source>
        <dbReference type="ARBA" id="ARBA00023136"/>
    </source>
</evidence>
<sequence length="272" mass="29454">MQQQQQRDSTTPLPREMGAINWIGFATLFSKEVRRFAKVYMQTVAAPVVTTLLFFAVFALALGGAGRSVGDVPFLEFLAPGLIIMTMAQNAFQNTSSSIMIAKNQGTIVDVLMPPMTSGELAVGYVAAAVLRGLVVGLVTIAVVALFVRIHLAHPLLIALYGLLGTMMLGLLGIAGAIWAEKFDHIAAVTNFIVTPLTFLSGTFYPIERLPENWRFVAHLNPFFYMIDGFRHGFIGGNDSFIGTGIAVLVAVNAGLWLLVLRMLSTGYKLKS</sequence>
<evidence type="ECO:0000313" key="8">
    <source>
        <dbReference type="Proteomes" id="UP000681075"/>
    </source>
</evidence>
<dbReference type="Proteomes" id="UP000681075">
    <property type="component" value="Unassembled WGS sequence"/>
</dbReference>
<comment type="caution">
    <text evidence="7">The sequence shown here is derived from an EMBL/GenBank/DDBJ whole genome shotgun (WGS) entry which is preliminary data.</text>
</comment>
<feature type="transmembrane region" description="Helical" evidence="5">
    <location>
        <begin position="122"/>
        <end position="148"/>
    </location>
</feature>
<proteinExistence type="inferred from homology"/>
<feature type="transmembrane region" description="Helical" evidence="5">
    <location>
        <begin position="241"/>
        <end position="261"/>
    </location>
</feature>
<evidence type="ECO:0000256" key="5">
    <source>
        <dbReference type="RuleBase" id="RU361157"/>
    </source>
</evidence>
<dbReference type="PROSITE" id="PS51012">
    <property type="entry name" value="ABC_TM2"/>
    <property type="match status" value="1"/>
</dbReference>
<name>A0A8S8XBB8_9PROT</name>
<dbReference type="Pfam" id="PF01061">
    <property type="entry name" value="ABC2_membrane"/>
    <property type="match status" value="1"/>
</dbReference>
<dbReference type="GO" id="GO:0043190">
    <property type="term" value="C:ATP-binding cassette (ABC) transporter complex"/>
    <property type="evidence" value="ECO:0007669"/>
    <property type="project" value="InterPro"/>
</dbReference>
<dbReference type="PRINTS" id="PR00164">
    <property type="entry name" value="ABC2TRNSPORT"/>
</dbReference>
<dbReference type="InterPro" id="IPR047817">
    <property type="entry name" value="ABC2_TM_bact-type"/>
</dbReference>
<keyword evidence="5" id="KW-1003">Cell membrane</keyword>
<gene>
    <name evidence="7" type="ORF">TMPK1_13880</name>
</gene>
<comment type="caution">
    <text evidence="5">Lacks conserved residue(s) required for the propagation of feature annotation.</text>
</comment>
<organism evidence="7 8">
    <name type="scientific">Roseiterribacter gracilis</name>
    <dbReference type="NCBI Taxonomy" id="2812848"/>
    <lineage>
        <taxon>Bacteria</taxon>
        <taxon>Pseudomonadati</taxon>
        <taxon>Pseudomonadota</taxon>
        <taxon>Alphaproteobacteria</taxon>
        <taxon>Rhodospirillales</taxon>
        <taxon>Roseiterribacteraceae</taxon>
        <taxon>Roseiterribacter</taxon>
    </lineage>
</organism>
<evidence type="ECO:0000256" key="1">
    <source>
        <dbReference type="ARBA" id="ARBA00004141"/>
    </source>
</evidence>
<dbReference type="AlphaFoldDB" id="A0A8S8XBB8"/>
<evidence type="ECO:0000256" key="3">
    <source>
        <dbReference type="ARBA" id="ARBA00022989"/>
    </source>
</evidence>
<accession>A0A8S8XBB8</accession>
<dbReference type="EMBL" id="BOPV01000001">
    <property type="protein sequence ID" value="GIL39151.1"/>
    <property type="molecule type" value="Genomic_DNA"/>
</dbReference>
<feature type="domain" description="ABC transmembrane type-2" evidence="6">
    <location>
        <begin position="38"/>
        <end position="267"/>
    </location>
</feature>
<dbReference type="GO" id="GO:0140359">
    <property type="term" value="F:ABC-type transporter activity"/>
    <property type="evidence" value="ECO:0007669"/>
    <property type="project" value="InterPro"/>
</dbReference>
<comment type="similarity">
    <text evidence="5">Belongs to the ABC-2 integral membrane protein family.</text>
</comment>